<feature type="compositionally biased region" description="Low complexity" evidence="1">
    <location>
        <begin position="183"/>
        <end position="196"/>
    </location>
</feature>
<dbReference type="PaxDb" id="2711-XP_006468716.1"/>
<dbReference type="eggNOG" id="ENOG502RYBM">
    <property type="taxonomic scope" value="Eukaryota"/>
</dbReference>
<proteinExistence type="predicted"/>
<name>A0A067GNQ5_CITSI</name>
<dbReference type="AlphaFoldDB" id="A0A067GNQ5"/>
<feature type="region of interest" description="Disordered" evidence="1">
    <location>
        <begin position="150"/>
        <end position="196"/>
    </location>
</feature>
<sequence>MAIDVIFSEISSPRISFSHDLNNKTDAASIIIEARQHDSSTSDFDFCIGNNSFLQELSSADELFSNGRILPMQIKKQQITTKKQTHHPHHQPEPCTEKKRLKELLSMSDLDDEVLAKPSSKSFWQFKRSSSLNCESTRSKSLIRSLQFLSRSNSTGSAPNPKPTTSTVISKESQKQNLKRQPSVSRKSTMSSSSSYSGTYYYSSSTQKPPLKKCGSYNGHNGVRISPVLNIPPPFISNATVSLFGFGSLFCNGKVKKKKR</sequence>
<evidence type="ECO:0000313" key="2">
    <source>
        <dbReference type="EMBL" id="KDO76961.1"/>
    </source>
</evidence>
<accession>A0A067GNQ5</accession>
<feature type="region of interest" description="Disordered" evidence="1">
    <location>
        <begin position="77"/>
        <end position="96"/>
    </location>
</feature>
<dbReference type="PANTHER" id="PTHR36757">
    <property type="entry name" value="BNAANNG22500D PROTEIN"/>
    <property type="match status" value="1"/>
</dbReference>
<gene>
    <name evidence="2" type="ORF">CISIN_1g043672mg</name>
</gene>
<evidence type="ECO:0000256" key="1">
    <source>
        <dbReference type="SAM" id="MobiDB-lite"/>
    </source>
</evidence>
<evidence type="ECO:0000313" key="3">
    <source>
        <dbReference type="Proteomes" id="UP000027120"/>
    </source>
</evidence>
<protein>
    <submittedName>
        <fullName evidence="2">Uncharacterized protein</fullName>
    </submittedName>
</protein>
<keyword evidence="3" id="KW-1185">Reference proteome</keyword>
<dbReference type="STRING" id="2711.A0A067GNQ5"/>
<dbReference type="OrthoDB" id="1923860at2759"/>
<organism evidence="2 3">
    <name type="scientific">Citrus sinensis</name>
    <name type="common">Sweet orange</name>
    <name type="synonym">Citrus aurantium var. sinensis</name>
    <dbReference type="NCBI Taxonomy" id="2711"/>
    <lineage>
        <taxon>Eukaryota</taxon>
        <taxon>Viridiplantae</taxon>
        <taxon>Streptophyta</taxon>
        <taxon>Embryophyta</taxon>
        <taxon>Tracheophyta</taxon>
        <taxon>Spermatophyta</taxon>
        <taxon>Magnoliopsida</taxon>
        <taxon>eudicotyledons</taxon>
        <taxon>Gunneridae</taxon>
        <taxon>Pentapetalae</taxon>
        <taxon>rosids</taxon>
        <taxon>malvids</taxon>
        <taxon>Sapindales</taxon>
        <taxon>Rutaceae</taxon>
        <taxon>Aurantioideae</taxon>
        <taxon>Citrus</taxon>
    </lineage>
</organism>
<dbReference type="PANTHER" id="PTHR36757:SF1">
    <property type="entry name" value="GENOME ASSEMBLY, CHROMOSOME: A04"/>
    <property type="match status" value="1"/>
</dbReference>
<dbReference type="EMBL" id="KK784880">
    <property type="protein sequence ID" value="KDO76961.1"/>
    <property type="molecule type" value="Genomic_DNA"/>
</dbReference>
<dbReference type="KEGG" id="cit:102622807"/>
<reference evidence="2 3" key="1">
    <citation type="submission" date="2014-04" db="EMBL/GenBank/DDBJ databases">
        <authorList>
            <consortium name="International Citrus Genome Consortium"/>
            <person name="Gmitter F."/>
            <person name="Chen C."/>
            <person name="Farmerie W."/>
            <person name="Harkins T."/>
            <person name="Desany B."/>
            <person name="Mohiuddin M."/>
            <person name="Kodira C."/>
            <person name="Borodovsky M."/>
            <person name="Lomsadze A."/>
            <person name="Burns P."/>
            <person name="Jenkins J."/>
            <person name="Prochnik S."/>
            <person name="Shu S."/>
            <person name="Chapman J."/>
            <person name="Pitluck S."/>
            <person name="Schmutz J."/>
            <person name="Rokhsar D."/>
        </authorList>
    </citation>
    <scope>NUCLEOTIDE SEQUENCE</scope>
</reference>
<feature type="compositionally biased region" description="Polar residues" evidence="1">
    <location>
        <begin position="150"/>
        <end position="182"/>
    </location>
</feature>
<dbReference type="Proteomes" id="UP000027120">
    <property type="component" value="Unassembled WGS sequence"/>
</dbReference>